<feature type="domain" description="Orn/Lys/Arg decarboxylases family 1 pyridoxal-P attachment site" evidence="6">
    <location>
        <begin position="11"/>
        <end position="300"/>
    </location>
</feature>
<dbReference type="Gene3D" id="3.90.100.10">
    <property type="entry name" value="Orn/Lys/Arg decarboxylase, C-terminal domain"/>
    <property type="match status" value="1"/>
</dbReference>
<dbReference type="OrthoDB" id="9815233at2"/>
<keyword evidence="9" id="KW-1185">Reference proteome</keyword>
<comment type="similarity">
    <text evidence="2">Belongs to the Orn/Lys/Arg decarboxylase class-I family.</text>
</comment>
<comment type="cofactor">
    <cofactor evidence="1">
        <name>pyridoxal 5'-phosphate</name>
        <dbReference type="ChEBI" id="CHEBI:597326"/>
    </cofactor>
</comment>
<organism evidence="8 9">
    <name type="scientific">Hydrogenispora ethanolica</name>
    <dbReference type="NCBI Taxonomy" id="1082276"/>
    <lineage>
        <taxon>Bacteria</taxon>
        <taxon>Bacillati</taxon>
        <taxon>Bacillota</taxon>
        <taxon>Hydrogenispora</taxon>
    </lineage>
</organism>
<protein>
    <submittedName>
        <fullName evidence="8">Arginine decarboxylase</fullName>
    </submittedName>
</protein>
<dbReference type="PANTHER" id="PTHR43277">
    <property type="entry name" value="ARGININE DECARBOXYLASE"/>
    <property type="match status" value="1"/>
</dbReference>
<evidence type="ECO:0000256" key="2">
    <source>
        <dbReference type="ARBA" id="ARBA00010671"/>
    </source>
</evidence>
<dbReference type="InterPro" id="IPR000310">
    <property type="entry name" value="Orn/Lys/Arg_deCO2ase_major_dom"/>
</dbReference>
<dbReference type="InterPro" id="IPR015421">
    <property type="entry name" value="PyrdxlP-dep_Trfase_major"/>
</dbReference>
<accession>A0A4R1QN72</accession>
<dbReference type="Pfam" id="PF01276">
    <property type="entry name" value="OKR_DC_1"/>
    <property type="match status" value="1"/>
</dbReference>
<gene>
    <name evidence="8" type="ORF">EDC14_105713</name>
</gene>
<dbReference type="SUPFAM" id="SSF53383">
    <property type="entry name" value="PLP-dependent transferases"/>
    <property type="match status" value="1"/>
</dbReference>
<dbReference type="RefSeq" id="WP_132017763.1">
    <property type="nucleotide sequence ID" value="NZ_SLUN01000057.1"/>
</dbReference>
<dbReference type="Proteomes" id="UP000295008">
    <property type="component" value="Unassembled WGS sequence"/>
</dbReference>
<dbReference type="PANTHER" id="PTHR43277:SF4">
    <property type="entry name" value="ARGININE DECARBOXYLASE"/>
    <property type="match status" value="1"/>
</dbReference>
<feature type="domain" description="Orn/Lys/Arg decarboxylase C-terminal" evidence="7">
    <location>
        <begin position="408"/>
        <end position="444"/>
    </location>
</feature>
<evidence type="ECO:0000256" key="5">
    <source>
        <dbReference type="ARBA" id="ARBA00023239"/>
    </source>
</evidence>
<evidence type="ECO:0000256" key="3">
    <source>
        <dbReference type="ARBA" id="ARBA00022793"/>
    </source>
</evidence>
<evidence type="ECO:0000259" key="6">
    <source>
        <dbReference type="Pfam" id="PF01276"/>
    </source>
</evidence>
<evidence type="ECO:0000256" key="4">
    <source>
        <dbReference type="ARBA" id="ARBA00022898"/>
    </source>
</evidence>
<evidence type="ECO:0000313" key="8">
    <source>
        <dbReference type="EMBL" id="TCL55146.1"/>
    </source>
</evidence>
<dbReference type="SUPFAM" id="SSF55904">
    <property type="entry name" value="Ornithine decarboxylase C-terminal domain"/>
    <property type="match status" value="1"/>
</dbReference>
<name>A0A4R1QN72_HYDET</name>
<keyword evidence="3" id="KW-0210">Decarboxylase</keyword>
<evidence type="ECO:0000259" key="7">
    <source>
        <dbReference type="Pfam" id="PF03711"/>
    </source>
</evidence>
<dbReference type="GO" id="GO:0016831">
    <property type="term" value="F:carboxy-lyase activity"/>
    <property type="evidence" value="ECO:0007669"/>
    <property type="project" value="UniProtKB-KW"/>
</dbReference>
<proteinExistence type="inferred from homology"/>
<keyword evidence="5" id="KW-0456">Lyase</keyword>
<dbReference type="InterPro" id="IPR052357">
    <property type="entry name" value="Orn_Lys_Arg_decarboxylase-I"/>
</dbReference>
<evidence type="ECO:0000313" key="9">
    <source>
        <dbReference type="Proteomes" id="UP000295008"/>
    </source>
</evidence>
<dbReference type="AlphaFoldDB" id="A0A4R1QN72"/>
<keyword evidence="4" id="KW-0663">Pyridoxal phosphate</keyword>
<dbReference type="InterPro" id="IPR008286">
    <property type="entry name" value="Prn/Lys/Arg_de-COase_C"/>
</dbReference>
<dbReference type="Gene3D" id="3.40.640.10">
    <property type="entry name" value="Type I PLP-dependent aspartate aminotransferase-like (Major domain)"/>
    <property type="match status" value="1"/>
</dbReference>
<dbReference type="InterPro" id="IPR015424">
    <property type="entry name" value="PyrdxlP-dep_Trfase"/>
</dbReference>
<sequence length="472" mass="50588">MNDQSLHKAAPLFEALLRYSRDPGVPFHTPGHKAGLGLEPEWRSLPDWSGLDLTEIAGLAWEPALAEAQELAARLFGAAHSFFLTQGATQGLIGAMLGVFPPGSTVLVARHCHAAVIHGLILADLHPVYVAVDRLPHWGLPAGINRRSLEEALAAHPEASGLVMTNPTYQGIAEPLAPIRRLLAGRILLIDEAHGGHLGWSGLKGYDACGCADLWVQGTHKIHGSLTQTGLLHVARTGPPLSAVRRGLDLIGTSSPSFILLASLDSARRFLALKGRDMFGERLPGMADLKERLARLAGVAVLTDRELDADRALDPWKLVIALNGQSGYELERSLYGRFGIQPEYAAGAQVTFFMAPWQQAGVLERLYQAVADISRQTGQQADSRNFGTAFDIPPLILKPRAAAFAPRQSVPLRQAAGRVAATTVAPYPPGIPVLAPGELIRDPEIQGLFEIERQGGTIRGLDPDGGIAVVKE</sequence>
<dbReference type="Pfam" id="PF03711">
    <property type="entry name" value="OKR_DC_1_C"/>
    <property type="match status" value="1"/>
</dbReference>
<evidence type="ECO:0000256" key="1">
    <source>
        <dbReference type="ARBA" id="ARBA00001933"/>
    </source>
</evidence>
<comment type="caution">
    <text evidence="8">The sequence shown here is derived from an EMBL/GenBank/DDBJ whole genome shotgun (WGS) entry which is preliminary data.</text>
</comment>
<reference evidence="8 9" key="1">
    <citation type="submission" date="2019-03" db="EMBL/GenBank/DDBJ databases">
        <title>Genomic Encyclopedia of Type Strains, Phase IV (KMG-IV): sequencing the most valuable type-strain genomes for metagenomic binning, comparative biology and taxonomic classification.</title>
        <authorList>
            <person name="Goeker M."/>
        </authorList>
    </citation>
    <scope>NUCLEOTIDE SEQUENCE [LARGE SCALE GENOMIC DNA]</scope>
    <source>
        <strain evidence="8 9">LX-B</strain>
    </source>
</reference>
<dbReference type="EMBL" id="SLUN01000057">
    <property type="protein sequence ID" value="TCL55146.1"/>
    <property type="molecule type" value="Genomic_DNA"/>
</dbReference>
<dbReference type="InterPro" id="IPR036633">
    <property type="entry name" value="Prn/Lys/Arg_de-COase_C_sf"/>
</dbReference>